<sequence length="100" mass="11278">MDLCIASDCIYNPQCHVSLLQSCKESINEAQGRIVIGFSLHGNVDDSAVFNFFTIAQQEPFNLFVTNELTYDFETQNAATWQPNNKKRAQVHIKVLAVVK</sequence>
<organism evidence="1">
    <name type="scientific">Fibrocapsa japonica</name>
    <dbReference type="NCBI Taxonomy" id="94617"/>
    <lineage>
        <taxon>Eukaryota</taxon>
        <taxon>Sar</taxon>
        <taxon>Stramenopiles</taxon>
        <taxon>Ochrophyta</taxon>
        <taxon>Raphidophyceae</taxon>
        <taxon>Chattonellales</taxon>
        <taxon>Chattonellaceae</taxon>
        <taxon>Fibrocapsa</taxon>
    </lineage>
</organism>
<dbReference type="Gene3D" id="3.40.50.150">
    <property type="entry name" value="Vaccinia Virus protein VP39"/>
    <property type="match status" value="1"/>
</dbReference>
<evidence type="ECO:0000313" key="1">
    <source>
        <dbReference type="EMBL" id="CAD9858086.1"/>
    </source>
</evidence>
<dbReference type="InterPro" id="IPR029063">
    <property type="entry name" value="SAM-dependent_MTases_sf"/>
</dbReference>
<dbReference type="EMBL" id="HBHR01001535">
    <property type="protein sequence ID" value="CAD9858086.1"/>
    <property type="molecule type" value="Transcribed_RNA"/>
</dbReference>
<reference evidence="1" key="1">
    <citation type="submission" date="2021-01" db="EMBL/GenBank/DDBJ databases">
        <authorList>
            <person name="Corre E."/>
            <person name="Pelletier E."/>
            <person name="Niang G."/>
            <person name="Scheremetjew M."/>
            <person name="Finn R."/>
            <person name="Kale V."/>
            <person name="Holt S."/>
            <person name="Cochrane G."/>
            <person name="Meng A."/>
            <person name="Brown T."/>
            <person name="Cohen L."/>
        </authorList>
    </citation>
    <scope>NUCLEOTIDE SEQUENCE</scope>
    <source>
        <strain evidence="1">CCMP1661</strain>
    </source>
</reference>
<proteinExistence type="predicted"/>
<name>A0A7S2XUQ7_9STRA</name>
<protein>
    <recommendedName>
        <fullName evidence="2">Calmodulin-lysine N-methyltransferase</fullName>
    </recommendedName>
</protein>
<gene>
    <name evidence="1" type="ORF">FJAP1339_LOCUS604</name>
</gene>
<dbReference type="AlphaFoldDB" id="A0A7S2XUQ7"/>
<evidence type="ECO:0008006" key="2">
    <source>
        <dbReference type="Google" id="ProtNLM"/>
    </source>
</evidence>
<accession>A0A7S2XUQ7</accession>